<dbReference type="RefSeq" id="WP_182968913.1">
    <property type="nucleotide sequence ID" value="NZ_BAABGC010000001.1"/>
</dbReference>
<sequence>MSQSVRSVNDLSCSEKLTVWMIRCIAGGEISPCRTEPSDPARPIALIPGFRSELEGSVRAFGAAMSRMAGLRLDPLDIEMPGAVMRRRYAMPYGGSFPTITCSRASPPP</sequence>
<gene>
    <name evidence="1" type="ORF">HLH29_18915</name>
</gene>
<proteinExistence type="predicted"/>
<accession>A0A7W4JHG0</accession>
<comment type="caution">
    <text evidence="1">The sequence shown here is derived from an EMBL/GenBank/DDBJ whole genome shotgun (WGS) entry which is preliminary data.</text>
</comment>
<dbReference type="Proteomes" id="UP000525623">
    <property type="component" value="Unassembled WGS sequence"/>
</dbReference>
<name>A0A7W4JHG0_9PROT</name>
<dbReference type="AlphaFoldDB" id="A0A7W4JHG0"/>
<protein>
    <submittedName>
        <fullName evidence="1">Uncharacterized protein</fullName>
    </submittedName>
</protein>
<evidence type="ECO:0000313" key="2">
    <source>
        <dbReference type="Proteomes" id="UP000525623"/>
    </source>
</evidence>
<keyword evidence="2" id="KW-1185">Reference proteome</keyword>
<organism evidence="1 2">
    <name type="scientific">Gluconacetobacter tumulicola</name>
    <dbReference type="NCBI Taxonomy" id="1017177"/>
    <lineage>
        <taxon>Bacteria</taxon>
        <taxon>Pseudomonadati</taxon>
        <taxon>Pseudomonadota</taxon>
        <taxon>Alphaproteobacteria</taxon>
        <taxon>Acetobacterales</taxon>
        <taxon>Acetobacteraceae</taxon>
        <taxon>Gluconacetobacter</taxon>
    </lineage>
</organism>
<evidence type="ECO:0000313" key="1">
    <source>
        <dbReference type="EMBL" id="MBB2181189.1"/>
    </source>
</evidence>
<dbReference type="EMBL" id="JABEQL010000047">
    <property type="protein sequence ID" value="MBB2181189.1"/>
    <property type="molecule type" value="Genomic_DNA"/>
</dbReference>
<reference evidence="1 2" key="1">
    <citation type="submission" date="2020-04" db="EMBL/GenBank/DDBJ databases">
        <title>Description of novel Gluconacetobacter.</title>
        <authorList>
            <person name="Sombolestani A."/>
        </authorList>
    </citation>
    <scope>NUCLEOTIDE SEQUENCE [LARGE SCALE GENOMIC DNA]</scope>
    <source>
        <strain evidence="1 2">LMG 27725</strain>
    </source>
</reference>